<dbReference type="AlphaFoldDB" id="M1XQ56"/>
<reference evidence="2 3" key="1">
    <citation type="journal article" date="2013" name="Genome Announc.">
        <title>Genome of the haloarchaeon Natronomonas moolapensis, a neutrophilic member of a previously haloalkaliphilic genus.</title>
        <authorList>
            <person name="Dyall-Smith M.L."/>
            <person name="Pfeiffer F."/>
            <person name="Oberwinkler T."/>
            <person name="Klee K."/>
            <person name="Rampp M."/>
            <person name="Palm P."/>
            <person name="Gross K."/>
            <person name="Schuster S.C."/>
            <person name="Oesterhelt D."/>
        </authorList>
    </citation>
    <scope>NUCLEOTIDE SEQUENCE [LARGE SCALE GENOMIC DNA]</scope>
    <source>
        <strain evidence="3">DSM 18674 / JCM 14361 / 8.8.11</strain>
    </source>
</reference>
<dbReference type="OrthoDB" id="350675at2157"/>
<evidence type="ECO:0000256" key="1">
    <source>
        <dbReference type="SAM" id="MobiDB-lite"/>
    </source>
</evidence>
<proteinExistence type="predicted"/>
<keyword evidence="3" id="KW-1185">Reference proteome</keyword>
<dbReference type="eggNOG" id="arCOG09011">
    <property type="taxonomic scope" value="Archaea"/>
</dbReference>
<protein>
    <submittedName>
        <fullName evidence="2">Uncharacterized protein</fullName>
    </submittedName>
</protein>
<dbReference type="GeneID" id="14651069"/>
<organism evidence="2 3">
    <name type="scientific">Natronomonas moolapensis (strain DSM 18674 / CECT 7526 / JCM 14361 / 8.8.11)</name>
    <dbReference type="NCBI Taxonomy" id="268739"/>
    <lineage>
        <taxon>Archaea</taxon>
        <taxon>Methanobacteriati</taxon>
        <taxon>Methanobacteriota</taxon>
        <taxon>Stenosarchaea group</taxon>
        <taxon>Halobacteria</taxon>
        <taxon>Halobacteriales</taxon>
        <taxon>Natronomonadaceae</taxon>
        <taxon>Natronomonas</taxon>
    </lineage>
</organism>
<feature type="region of interest" description="Disordered" evidence="1">
    <location>
        <begin position="27"/>
        <end position="55"/>
    </location>
</feature>
<dbReference type="Proteomes" id="UP000011867">
    <property type="component" value="Chromosome"/>
</dbReference>
<evidence type="ECO:0000313" key="2">
    <source>
        <dbReference type="EMBL" id="CCQ36248.1"/>
    </source>
</evidence>
<name>M1XQ56_NATM8</name>
<dbReference type="STRING" id="268739.Nmlp_2065"/>
<gene>
    <name evidence="2" type="ordered locus">Nmlp_2065</name>
</gene>
<feature type="region of interest" description="Disordered" evidence="1">
    <location>
        <begin position="263"/>
        <end position="286"/>
    </location>
</feature>
<sequence>MTGPTASTRRAFLFAAGSAALAGCSELAARSDDPEGEIPPTRLPDVPDEGDSEPIVVDDVPVDIERERLAGAAARAEALLGTLPVPLGPADVPNGHVREELLAAAETATDRLDDARSATTRLSAMRSLRRARAEARYAAEGWAFVADGRTEAELRGERRATTREAERFRSDHAYVGDDPVRAAVVHATVEGTVRRVVGARGPSMGAASGALLDVAEWGEHAESGRVSLDDSRYLYDRFAASLPDDATSVAPTLEVAAESLTEDLRDRQESLPPEPTASNGDPVDRLRRRLRRDAESHARNAPDGRPASTVVDATAALTAFLAHDRLLARIDEGERLRAESGSDVSERRSAALESIRTALENSSSPELARKPLASAARLVTYGDDELARYRRSVRSARLDSPIRRYVTATLRARSVPAACERVLEALEG</sequence>
<dbReference type="KEGG" id="nmo:Nmlp_2065"/>
<dbReference type="RefSeq" id="WP_015409051.1">
    <property type="nucleotide sequence ID" value="NC_020388.1"/>
</dbReference>
<dbReference type="EMBL" id="HF582854">
    <property type="protein sequence ID" value="CCQ36248.1"/>
    <property type="molecule type" value="Genomic_DNA"/>
</dbReference>
<evidence type="ECO:0000313" key="3">
    <source>
        <dbReference type="Proteomes" id="UP000011867"/>
    </source>
</evidence>
<accession>M1XQ56</accession>
<dbReference type="HOGENOM" id="CLU_631076_0_0_2"/>